<dbReference type="PROSITE" id="PS00018">
    <property type="entry name" value="EF_HAND_1"/>
    <property type="match status" value="1"/>
</dbReference>
<dbReference type="OrthoDB" id="548799at2759"/>
<feature type="domain" description="EF-hand" evidence="4">
    <location>
        <begin position="248"/>
        <end position="283"/>
    </location>
</feature>
<dbReference type="GO" id="GO:0005874">
    <property type="term" value="C:microtubule"/>
    <property type="evidence" value="ECO:0007669"/>
    <property type="project" value="TreeGrafter"/>
</dbReference>
<evidence type="ECO:0000259" key="4">
    <source>
        <dbReference type="PROSITE" id="PS50222"/>
    </source>
</evidence>
<dbReference type="Pfam" id="PF05517">
    <property type="entry name" value="p25-alpha"/>
    <property type="match status" value="2"/>
</dbReference>
<dbReference type="SUPFAM" id="SSF47473">
    <property type="entry name" value="EF-hand"/>
    <property type="match status" value="3"/>
</dbReference>
<protein>
    <recommendedName>
        <fullName evidence="4">EF-hand domain-containing protein</fullName>
    </recommendedName>
</protein>
<evidence type="ECO:0000256" key="2">
    <source>
        <dbReference type="ARBA" id="ARBA00022837"/>
    </source>
</evidence>
<dbReference type="PANTHER" id="PTHR12932">
    <property type="entry name" value="P25 ALPHA-RELATED"/>
    <property type="match status" value="1"/>
</dbReference>
<dbReference type="InterPro" id="IPR018247">
    <property type="entry name" value="EF_Hand_1_Ca_BS"/>
</dbReference>
<dbReference type="SMART" id="SM00054">
    <property type="entry name" value="EFh"/>
    <property type="match status" value="1"/>
</dbReference>
<dbReference type="CDD" id="cd00051">
    <property type="entry name" value="EFh"/>
    <property type="match status" value="1"/>
</dbReference>
<dbReference type="GO" id="GO:0046785">
    <property type="term" value="P:microtubule polymerization"/>
    <property type="evidence" value="ECO:0007669"/>
    <property type="project" value="InterPro"/>
</dbReference>
<evidence type="ECO:0000313" key="6">
    <source>
        <dbReference type="Proteomes" id="UP000654075"/>
    </source>
</evidence>
<evidence type="ECO:0000256" key="3">
    <source>
        <dbReference type="SAM" id="MobiDB-lite"/>
    </source>
</evidence>
<reference evidence="5" key="1">
    <citation type="submission" date="2021-02" db="EMBL/GenBank/DDBJ databases">
        <authorList>
            <person name="Dougan E. K."/>
            <person name="Rhodes N."/>
            <person name="Thang M."/>
            <person name="Chan C."/>
        </authorList>
    </citation>
    <scope>NUCLEOTIDE SEQUENCE</scope>
</reference>
<accession>A0A813GF32</accession>
<dbReference type="PROSITE" id="PS50222">
    <property type="entry name" value="EF_HAND_2"/>
    <property type="match status" value="1"/>
</dbReference>
<name>A0A813GF32_POLGL</name>
<dbReference type="GO" id="GO:0005509">
    <property type="term" value="F:calcium ion binding"/>
    <property type="evidence" value="ECO:0007669"/>
    <property type="project" value="InterPro"/>
</dbReference>
<comment type="similarity">
    <text evidence="1">Belongs to the TPPP family.</text>
</comment>
<feature type="region of interest" description="Disordered" evidence="3">
    <location>
        <begin position="166"/>
        <end position="196"/>
    </location>
</feature>
<evidence type="ECO:0000256" key="1">
    <source>
        <dbReference type="ARBA" id="ARBA00010994"/>
    </source>
</evidence>
<dbReference type="Proteomes" id="UP000654075">
    <property type="component" value="Unassembled WGS sequence"/>
</dbReference>
<dbReference type="InterPro" id="IPR002048">
    <property type="entry name" value="EF_hand_dom"/>
</dbReference>
<keyword evidence="6" id="KW-1185">Reference proteome</keyword>
<dbReference type="InterPro" id="IPR008907">
    <property type="entry name" value="TPP/p25"/>
</dbReference>
<sequence>AAVELCADLKVPLLQPQRGAAALEALALGAGRGFGSVEAASQSLKRQGGSVISVGKLEGCLEGLGWSAGEHDVSPRDVLLVTPDLGDLFEAQEFGADVVLVLSSRAEGQLAAWREVQSQQKVERQKTQSVSQRVAEDSPGLMAAATNPFLSVFQLPSLLAEAARKNAEHRAQKTLRDTAQKAPEAAQEPPEVQREVVPPSPEAVNMLELLAKWCAALKVTPPVAVMMSPPIVLNCNELATVLRALGTMQDSEIDTVFAHMDKNHDDKIQYEEFIDWFASESDPGAHALMAPQSGGMTLQDVFSSYCGKEPDMDGKTFAKLFKDCHLADKKLTGADVDMAFVKVCEKGRRRISLDQFQQALDIAAHKKGVSLSALEGMVMKSGGPKLNGTQADAVRFYDDKSTFTGTWANGGPEHVAKGVGSATVLASAGMKLGNGEHPQVSSRPVSARHTPLDAAGETGSSRQRSASPAPKVPLVPHAPTSPSPAARPHAQGGSGASSYQDVFQAFCGAHADLDGKSFSKLCKDCGLFDKHFTAPDCDLAFTKVVEKGQRRISLRQFEAAARIIADKKGSSAAAVLEAIAHAGGPKLSGTQADAVRFYDDKSTYTGTHVNGGPESVAVGNGSATALASQGMKAGFTR</sequence>
<dbReference type="GO" id="GO:0032273">
    <property type="term" value="P:positive regulation of protein polymerization"/>
    <property type="evidence" value="ECO:0007669"/>
    <property type="project" value="TreeGrafter"/>
</dbReference>
<dbReference type="AlphaFoldDB" id="A0A813GF32"/>
<feature type="region of interest" description="Disordered" evidence="3">
    <location>
        <begin position="431"/>
        <end position="496"/>
    </location>
</feature>
<feature type="non-terminal residue" evidence="5">
    <location>
        <position position="1"/>
    </location>
</feature>
<feature type="compositionally biased region" description="Basic and acidic residues" evidence="3">
    <location>
        <begin position="166"/>
        <end position="179"/>
    </location>
</feature>
<dbReference type="EMBL" id="CAJNNV010028193">
    <property type="protein sequence ID" value="CAE8623567.1"/>
    <property type="molecule type" value="Genomic_DNA"/>
</dbReference>
<proteinExistence type="inferred from homology"/>
<dbReference type="GO" id="GO:0001578">
    <property type="term" value="P:microtubule bundle formation"/>
    <property type="evidence" value="ECO:0007669"/>
    <property type="project" value="TreeGrafter"/>
</dbReference>
<organism evidence="5 6">
    <name type="scientific">Polarella glacialis</name>
    <name type="common">Dinoflagellate</name>
    <dbReference type="NCBI Taxonomy" id="89957"/>
    <lineage>
        <taxon>Eukaryota</taxon>
        <taxon>Sar</taxon>
        <taxon>Alveolata</taxon>
        <taxon>Dinophyceae</taxon>
        <taxon>Suessiales</taxon>
        <taxon>Suessiaceae</taxon>
        <taxon>Polarella</taxon>
    </lineage>
</organism>
<feature type="compositionally biased region" description="Low complexity" evidence="3">
    <location>
        <begin position="180"/>
        <end position="190"/>
    </location>
</feature>
<dbReference type="Gene3D" id="1.10.238.10">
    <property type="entry name" value="EF-hand"/>
    <property type="match status" value="3"/>
</dbReference>
<dbReference type="GO" id="GO:0015631">
    <property type="term" value="F:tubulin binding"/>
    <property type="evidence" value="ECO:0007669"/>
    <property type="project" value="InterPro"/>
</dbReference>
<dbReference type="PANTHER" id="PTHR12932:SF9">
    <property type="entry name" value="TUBULIN POLYMERIZATION-PROMOTING PROTEIN HOMOLOG"/>
    <property type="match status" value="1"/>
</dbReference>
<dbReference type="InterPro" id="IPR011992">
    <property type="entry name" value="EF-hand-dom_pair"/>
</dbReference>
<keyword evidence="2" id="KW-0106">Calcium</keyword>
<evidence type="ECO:0000313" key="5">
    <source>
        <dbReference type="EMBL" id="CAE8623567.1"/>
    </source>
</evidence>
<gene>
    <name evidence="5" type="ORF">PGLA1383_LOCUS40819</name>
</gene>
<comment type="caution">
    <text evidence="5">The sequence shown here is derived from an EMBL/GenBank/DDBJ whole genome shotgun (WGS) entry which is preliminary data.</text>
</comment>